<dbReference type="PANTHER" id="PTHR36432:SF4">
    <property type="entry name" value="TRANSITION STATE REGULATOR ABH-RELATED"/>
    <property type="match status" value="1"/>
</dbReference>
<proteinExistence type="predicted"/>
<dbReference type="InterPro" id="IPR007159">
    <property type="entry name" value="SpoVT-AbrB_dom"/>
</dbReference>
<dbReference type="EMBL" id="BMIW01000016">
    <property type="protein sequence ID" value="GGG02003.1"/>
    <property type="molecule type" value="Genomic_DNA"/>
</dbReference>
<feature type="domain" description="SpoVT-AbrB" evidence="2">
    <location>
        <begin position="5"/>
        <end position="52"/>
    </location>
</feature>
<dbReference type="PANTHER" id="PTHR36432">
    <property type="match status" value="1"/>
</dbReference>
<dbReference type="RefSeq" id="WP_120461912.1">
    <property type="nucleotide sequence ID" value="NZ_BMIW01000016.1"/>
</dbReference>
<keyword evidence="4" id="KW-1185">Reference proteome</keyword>
<accession>A0ABQ1VVY5</accession>
<evidence type="ECO:0000256" key="1">
    <source>
        <dbReference type="PROSITE-ProRule" id="PRU01076"/>
    </source>
</evidence>
<dbReference type="PROSITE" id="PS51740">
    <property type="entry name" value="SPOVT_ABRB"/>
    <property type="match status" value="1"/>
</dbReference>
<dbReference type="Gene3D" id="2.10.260.10">
    <property type="match status" value="1"/>
</dbReference>
<keyword evidence="1" id="KW-0238">DNA-binding</keyword>
<protein>
    <submittedName>
        <fullName evidence="3">AbrB family transcriptional regulator</fullName>
    </submittedName>
</protein>
<gene>
    <name evidence="3" type="primary">spoVT</name>
    <name evidence="3" type="ORF">GCM10010913_24680</name>
</gene>
<dbReference type="SMART" id="SM00966">
    <property type="entry name" value="SpoVT_AbrB"/>
    <property type="match status" value="1"/>
</dbReference>
<name>A0ABQ1VVY5_9BACL</name>
<dbReference type="Pfam" id="PF04014">
    <property type="entry name" value="MazE_antitoxin"/>
    <property type="match status" value="1"/>
</dbReference>
<comment type="caution">
    <text evidence="3">The sequence shown here is derived from an EMBL/GenBank/DDBJ whole genome shotgun (WGS) entry which is preliminary data.</text>
</comment>
<reference evidence="4" key="1">
    <citation type="journal article" date="2019" name="Int. J. Syst. Evol. Microbiol.">
        <title>The Global Catalogue of Microorganisms (GCM) 10K type strain sequencing project: providing services to taxonomists for standard genome sequencing and annotation.</title>
        <authorList>
            <consortium name="The Broad Institute Genomics Platform"/>
            <consortium name="The Broad Institute Genome Sequencing Center for Infectious Disease"/>
            <person name="Wu L."/>
            <person name="Ma J."/>
        </authorList>
    </citation>
    <scope>NUCLEOTIDE SEQUENCE [LARGE SCALE GENOMIC DNA]</scope>
    <source>
        <strain evidence="4">CGMCC 1.15420</strain>
    </source>
</reference>
<dbReference type="NCBIfam" id="TIGR01439">
    <property type="entry name" value="lp_hng_hel_AbrB"/>
    <property type="match status" value="1"/>
</dbReference>
<dbReference type="Proteomes" id="UP000608420">
    <property type="component" value="Unassembled WGS sequence"/>
</dbReference>
<evidence type="ECO:0000313" key="4">
    <source>
        <dbReference type="Proteomes" id="UP000608420"/>
    </source>
</evidence>
<evidence type="ECO:0000313" key="3">
    <source>
        <dbReference type="EMBL" id="GGG02003.1"/>
    </source>
</evidence>
<dbReference type="SUPFAM" id="SSF89447">
    <property type="entry name" value="AbrB/MazE/MraZ-like"/>
    <property type="match status" value="1"/>
</dbReference>
<dbReference type="InterPro" id="IPR037914">
    <property type="entry name" value="SpoVT-AbrB_sf"/>
</dbReference>
<sequence length="89" mass="10435">MTNIGIVRKLDELGRIVLPVETRRLMELQEKDSVELFINDETEQIILRKYRTQECVFCSSMERITYFRGRFICFSCLSELSPAREAGVL</sequence>
<organism evidence="3 4">
    <name type="scientific">Paenibacillus aceti</name>
    <dbReference type="NCBI Taxonomy" id="1820010"/>
    <lineage>
        <taxon>Bacteria</taxon>
        <taxon>Bacillati</taxon>
        <taxon>Bacillota</taxon>
        <taxon>Bacilli</taxon>
        <taxon>Bacillales</taxon>
        <taxon>Paenibacillaceae</taxon>
        <taxon>Paenibacillus</taxon>
    </lineage>
</organism>
<evidence type="ECO:0000259" key="2">
    <source>
        <dbReference type="PROSITE" id="PS51740"/>
    </source>
</evidence>
<dbReference type="InterPro" id="IPR052731">
    <property type="entry name" value="B_subtilis_Trans_State_Reg"/>
</dbReference>